<dbReference type="Pfam" id="PF03036">
    <property type="entry name" value="Perilipin"/>
    <property type="match status" value="1"/>
</dbReference>
<comment type="subcellular location">
    <subcellularLocation>
        <location evidence="1">Lipid droplet</location>
    </subcellularLocation>
</comment>
<accession>A0A8J1XV11</accession>
<name>A0A8J1XV11_OWEFU</name>
<feature type="compositionally biased region" description="Acidic residues" evidence="4">
    <location>
        <begin position="216"/>
        <end position="239"/>
    </location>
</feature>
<protein>
    <submittedName>
        <fullName evidence="5">Uncharacterized protein</fullName>
    </submittedName>
</protein>
<sequence length="269" mass="30559">FTVDLIQYAQSNLDSAKNKASYYWNEISKVEEEVKVAEAKDMSVEAAEGGGDVKIYEAEPKMTMERRGILLARCLAMQLRRGLNMTKDPYNMLPGSVQERLSNAHGLSKAVYSTLTDTQRMREIPTQAIDQVKVELDYIQETVSHLGEALNSKAAEMVGLKMNARMVENGEAEDEEGDENDYNSEKDGDHGPKKDDITEHVSLETVNSADWKGEDGEGDENYYNSEEDEYKEPEMDETTEQVSMETKQYADWERVEYSGNEKEDTGYFY</sequence>
<evidence type="ECO:0000313" key="5">
    <source>
        <dbReference type="EMBL" id="CAH1796888.1"/>
    </source>
</evidence>
<comment type="similarity">
    <text evidence="2">Belongs to the perilipin family.</text>
</comment>
<dbReference type="SUPFAM" id="SSF109775">
    <property type="entry name" value="Mannose-6-phosphate receptor binding protein 1 (Tip47), C-terminal domain"/>
    <property type="match status" value="1"/>
</dbReference>
<organism evidence="5 6">
    <name type="scientific">Owenia fusiformis</name>
    <name type="common">Polychaete worm</name>
    <dbReference type="NCBI Taxonomy" id="6347"/>
    <lineage>
        <taxon>Eukaryota</taxon>
        <taxon>Metazoa</taxon>
        <taxon>Spiralia</taxon>
        <taxon>Lophotrochozoa</taxon>
        <taxon>Annelida</taxon>
        <taxon>Polychaeta</taxon>
        <taxon>Sedentaria</taxon>
        <taxon>Canalipalpata</taxon>
        <taxon>Sabellida</taxon>
        <taxon>Oweniida</taxon>
        <taxon>Oweniidae</taxon>
        <taxon>Owenia</taxon>
    </lineage>
</organism>
<gene>
    <name evidence="5" type="ORF">OFUS_LOCUS21251</name>
</gene>
<dbReference type="Proteomes" id="UP000749559">
    <property type="component" value="Unassembled WGS sequence"/>
</dbReference>
<evidence type="ECO:0000256" key="1">
    <source>
        <dbReference type="ARBA" id="ARBA00004502"/>
    </source>
</evidence>
<reference evidence="5" key="1">
    <citation type="submission" date="2022-03" db="EMBL/GenBank/DDBJ databases">
        <authorList>
            <person name="Martin C."/>
        </authorList>
    </citation>
    <scope>NUCLEOTIDE SEQUENCE</scope>
</reference>
<comment type="caution">
    <text evidence="5">The sequence shown here is derived from an EMBL/GenBank/DDBJ whole genome shotgun (WGS) entry which is preliminary data.</text>
</comment>
<feature type="region of interest" description="Disordered" evidence="4">
    <location>
        <begin position="170"/>
        <end position="247"/>
    </location>
</feature>
<dbReference type="AlphaFoldDB" id="A0A8J1XV11"/>
<keyword evidence="6" id="KW-1185">Reference proteome</keyword>
<evidence type="ECO:0000256" key="2">
    <source>
        <dbReference type="ARBA" id="ARBA00006311"/>
    </source>
</evidence>
<feature type="compositionally biased region" description="Basic and acidic residues" evidence="4">
    <location>
        <begin position="183"/>
        <end position="202"/>
    </location>
</feature>
<evidence type="ECO:0000256" key="4">
    <source>
        <dbReference type="SAM" id="MobiDB-lite"/>
    </source>
</evidence>
<feature type="compositionally biased region" description="Acidic residues" evidence="4">
    <location>
        <begin position="170"/>
        <end position="182"/>
    </location>
</feature>
<dbReference type="EMBL" id="CAIIXF020000010">
    <property type="protein sequence ID" value="CAH1796888.1"/>
    <property type="molecule type" value="Genomic_DNA"/>
</dbReference>
<proteinExistence type="inferred from homology"/>
<dbReference type="Gene3D" id="1.20.120.340">
    <property type="entry name" value="Flagellar protein FliS"/>
    <property type="match status" value="1"/>
</dbReference>
<evidence type="ECO:0000313" key="6">
    <source>
        <dbReference type="Proteomes" id="UP000749559"/>
    </source>
</evidence>
<keyword evidence="3" id="KW-0551">Lipid droplet</keyword>
<dbReference type="InterPro" id="IPR004279">
    <property type="entry name" value="Perilipin"/>
</dbReference>
<feature type="non-terminal residue" evidence="5">
    <location>
        <position position="269"/>
    </location>
</feature>
<evidence type="ECO:0000256" key="3">
    <source>
        <dbReference type="ARBA" id="ARBA00022677"/>
    </source>
</evidence>
<dbReference type="GO" id="GO:0005811">
    <property type="term" value="C:lipid droplet"/>
    <property type="evidence" value="ECO:0007669"/>
    <property type="project" value="UniProtKB-SubCell"/>
</dbReference>
<dbReference type="OrthoDB" id="376826at2759"/>